<reference evidence="1 2" key="1">
    <citation type="submission" date="2013-01" db="EMBL/GenBank/DDBJ databases">
        <authorList>
            <person name="Harkins D.M."/>
            <person name="Durkin A.S."/>
            <person name="Brinkac L.M."/>
            <person name="Haft D.H."/>
            <person name="Selengut J.D."/>
            <person name="Sanka R."/>
            <person name="DePew J."/>
            <person name="Purushe J."/>
            <person name="Whelen A.C."/>
            <person name="Vinetz J.M."/>
            <person name="Sutton G.G."/>
            <person name="Nierman W.C."/>
            <person name="Fouts D.E."/>
        </authorList>
    </citation>
    <scope>NUCLEOTIDE SEQUENCE [LARGE SCALE GENOMIC DNA]</scope>
    <source>
        <strain evidence="1 2">2001034031</strain>
    </source>
</reference>
<evidence type="ECO:0000313" key="2">
    <source>
        <dbReference type="Proteomes" id="UP000012138"/>
    </source>
</evidence>
<protein>
    <submittedName>
        <fullName evidence="1">Uncharacterized protein</fullName>
    </submittedName>
</protein>
<dbReference type="AlphaFoldDB" id="M6YDM5"/>
<comment type="caution">
    <text evidence="1">The sequence shown here is derived from an EMBL/GenBank/DDBJ whole genome shotgun (WGS) entry which is preliminary data.</text>
</comment>
<name>M6YDM5_9LEPT</name>
<organism evidence="1 2">
    <name type="scientific">Leptospira noguchii str. 2001034031</name>
    <dbReference type="NCBI Taxonomy" id="1193053"/>
    <lineage>
        <taxon>Bacteria</taxon>
        <taxon>Pseudomonadati</taxon>
        <taxon>Spirochaetota</taxon>
        <taxon>Spirochaetia</taxon>
        <taxon>Leptospirales</taxon>
        <taxon>Leptospiraceae</taxon>
        <taxon>Leptospira</taxon>
    </lineage>
</organism>
<gene>
    <name evidence="1" type="ORF">LEP1GSC024_4409</name>
</gene>
<proteinExistence type="predicted"/>
<dbReference type="Proteomes" id="UP000012138">
    <property type="component" value="Unassembled WGS sequence"/>
</dbReference>
<sequence>MCVDSKTLFNCRVGYDDFCRNYHILLKDSKKIHFKVLDGILKTWFVLVLKCSSSHKISAAGQIFLVLF</sequence>
<evidence type="ECO:0000313" key="1">
    <source>
        <dbReference type="EMBL" id="EMO87749.1"/>
    </source>
</evidence>
<accession>M6YDM5</accession>
<dbReference type="EMBL" id="AKXB02000149">
    <property type="protein sequence ID" value="EMO87749.1"/>
    <property type="molecule type" value="Genomic_DNA"/>
</dbReference>
<dbReference type="AntiFam" id="ANF00056">
    <property type="entry name" value="Translation of DNA repeat"/>
</dbReference>